<dbReference type="Proteomes" id="UP000515708">
    <property type="component" value="Chromosome"/>
</dbReference>
<name>A0A7D8AFG3_9MICO</name>
<evidence type="ECO:0000313" key="1">
    <source>
        <dbReference type="EMBL" id="QMU97083.1"/>
    </source>
</evidence>
<accession>A0A7D8AFG3</accession>
<proteinExistence type="predicted"/>
<dbReference type="RefSeq" id="WP_182256206.1">
    <property type="nucleotide sequence ID" value="NZ_CP043732.1"/>
</dbReference>
<reference evidence="1 2" key="1">
    <citation type="journal article" date="2020" name="Front. Microbiol.">
        <title>Design of Bacterial Strain-Specific qPCR Assays Using NGS Data and Publicly Available Resources and Its Application to Track Biocontrol Strains.</title>
        <authorList>
            <person name="Hernandez I."/>
            <person name="Sant C."/>
            <person name="Martinez R."/>
            <person name="Fernandez C."/>
        </authorList>
    </citation>
    <scope>NUCLEOTIDE SEQUENCE [LARGE SCALE GENOMIC DNA]</scope>
    <source>
        <strain evidence="1 2">B24</strain>
    </source>
</reference>
<sequence length="68" mass="7592">MKPVVRLSGDDAGVRAVAREAVELMQQGDAGRALFSGLWDLQQRRRRFLARPRSQATAPMAEASREPR</sequence>
<dbReference type="EMBL" id="CP043732">
    <property type="protein sequence ID" value="QMU97083.1"/>
    <property type="molecule type" value="Genomic_DNA"/>
</dbReference>
<evidence type="ECO:0000313" key="2">
    <source>
        <dbReference type="Proteomes" id="UP000515708"/>
    </source>
</evidence>
<dbReference type="AlphaFoldDB" id="A0A7D8AFG3"/>
<organism evidence="1 2">
    <name type="scientific">Microbacterium esteraromaticum</name>
    <dbReference type="NCBI Taxonomy" id="57043"/>
    <lineage>
        <taxon>Bacteria</taxon>
        <taxon>Bacillati</taxon>
        <taxon>Actinomycetota</taxon>
        <taxon>Actinomycetes</taxon>
        <taxon>Micrococcales</taxon>
        <taxon>Microbacteriaceae</taxon>
        <taxon>Microbacterium</taxon>
    </lineage>
</organism>
<gene>
    <name evidence="1" type="ORF">FVO59_07475</name>
</gene>
<protein>
    <submittedName>
        <fullName evidence="1">Uncharacterized protein</fullName>
    </submittedName>
</protein>